<dbReference type="AlphaFoldDB" id="A0A016SBN3"/>
<protein>
    <submittedName>
        <fullName evidence="1">Uncharacterized protein</fullName>
    </submittedName>
</protein>
<organism evidence="1 2">
    <name type="scientific">Ancylostoma ceylanicum</name>
    <dbReference type="NCBI Taxonomy" id="53326"/>
    <lineage>
        <taxon>Eukaryota</taxon>
        <taxon>Metazoa</taxon>
        <taxon>Ecdysozoa</taxon>
        <taxon>Nematoda</taxon>
        <taxon>Chromadorea</taxon>
        <taxon>Rhabditida</taxon>
        <taxon>Rhabditina</taxon>
        <taxon>Rhabditomorpha</taxon>
        <taxon>Strongyloidea</taxon>
        <taxon>Ancylostomatidae</taxon>
        <taxon>Ancylostomatinae</taxon>
        <taxon>Ancylostoma</taxon>
    </lineage>
</organism>
<name>A0A016SBN3_9BILA</name>
<evidence type="ECO:0000313" key="2">
    <source>
        <dbReference type="Proteomes" id="UP000024635"/>
    </source>
</evidence>
<sequence>MSPLTTVILGIRLKMFDCIEISAAVELSKYYRCSRCTRWDARRMQWEEKTSMKRPLSFSDDSYEWDSIRDDVPVDMGWNSMKVEAYKCEDGDGLLLPANDYSIEWVPSGYKAGGRRNAKRRKLDVTVAPPVQKPKSEFTCEFLDDGDKEVAASIIELVTSSPGAFEFERASDEKYARLLPFPPGVADDRSARGDWRLDPADCKLESLLSETSSKKCRDISFPKWGPAQQKKPKFEMMHVDRGGRVEDFSIKEGEFSWSTMESLVKDQFTAMEPDARHSFAKRVAEMLNEKPPAATSG</sequence>
<accession>A0A016SBN3</accession>
<proteinExistence type="predicted"/>
<gene>
    <name evidence="1" type="primary">Acey_s0253.g271</name>
    <name evidence="1" type="ORF">Y032_0253g271</name>
</gene>
<keyword evidence="2" id="KW-1185">Reference proteome</keyword>
<comment type="caution">
    <text evidence="1">The sequence shown here is derived from an EMBL/GenBank/DDBJ whole genome shotgun (WGS) entry which is preliminary data.</text>
</comment>
<reference evidence="2" key="1">
    <citation type="journal article" date="2015" name="Nat. Genet.">
        <title>The genome and transcriptome of the zoonotic hookworm Ancylostoma ceylanicum identify infection-specific gene families.</title>
        <authorList>
            <person name="Schwarz E.M."/>
            <person name="Hu Y."/>
            <person name="Antoshechkin I."/>
            <person name="Miller M.M."/>
            <person name="Sternberg P.W."/>
            <person name="Aroian R.V."/>
        </authorList>
    </citation>
    <scope>NUCLEOTIDE SEQUENCE</scope>
    <source>
        <strain evidence="2">HY135</strain>
    </source>
</reference>
<dbReference type="Proteomes" id="UP000024635">
    <property type="component" value="Unassembled WGS sequence"/>
</dbReference>
<dbReference type="EMBL" id="JARK01001589">
    <property type="protein sequence ID" value="EYB88053.1"/>
    <property type="molecule type" value="Genomic_DNA"/>
</dbReference>
<evidence type="ECO:0000313" key="1">
    <source>
        <dbReference type="EMBL" id="EYB88053.1"/>
    </source>
</evidence>
<dbReference type="OrthoDB" id="5837993at2759"/>